<dbReference type="AlphaFoldDB" id="A0ABD5INN9"/>
<evidence type="ECO:0000313" key="2">
    <source>
        <dbReference type="Proteomes" id="UP001275057"/>
    </source>
</evidence>
<evidence type="ECO:0000313" key="1">
    <source>
        <dbReference type="EMBL" id="MDX7085635.1"/>
    </source>
</evidence>
<comment type="caution">
    <text evidence="1">The sequence shown here is derived from an EMBL/GenBank/DDBJ whole genome shotgun (WGS) entry which is preliminary data.</text>
</comment>
<sequence length="176" mass="20214">MDIRLFHEAFSSKKANLQFVKATKSDDDIGTVLRIHLYLERVLEAWTACATENNKIFDGKININFVTKLQIAKNFGMPNDISSAIEEINRIRNKFSHNIENDEITEQNISKLESILQTTQYHEMSPLLVDSIVILQGGKIAYKDMSLKLKLCAICMHIISNLNFFTLKECNIDYKI</sequence>
<gene>
    <name evidence="1" type="ORF">SJ435_24955</name>
</gene>
<reference evidence="1 2" key="1">
    <citation type="submission" date="2023-11" db="EMBL/GenBank/DDBJ databases">
        <title>Detection of rare carbapenemases in Enterobacterales - comparison of two colorimetric and two CIM-based carbapenemase assays.</title>
        <authorList>
            <person name="Schaffarczyk L."/>
            <person name="Noster J."/>
            <person name="Stelzer Y."/>
            <person name="Sattler J."/>
            <person name="Gatermann S."/>
            <person name="Hamprecht A."/>
        </authorList>
    </citation>
    <scope>NUCLEOTIDE SEQUENCE [LARGE SCALE GENOMIC DNA]</scope>
    <source>
        <strain evidence="1 2">CIM-Carb-136</strain>
    </source>
</reference>
<protein>
    <recommendedName>
        <fullName evidence="3">Apea-like HEPN domain-containing protein</fullName>
    </recommendedName>
</protein>
<organism evidence="1 2">
    <name type="scientific">Serratia marcescens</name>
    <dbReference type="NCBI Taxonomy" id="615"/>
    <lineage>
        <taxon>Bacteria</taxon>
        <taxon>Pseudomonadati</taxon>
        <taxon>Pseudomonadota</taxon>
        <taxon>Gammaproteobacteria</taxon>
        <taxon>Enterobacterales</taxon>
        <taxon>Yersiniaceae</taxon>
        <taxon>Serratia</taxon>
    </lineage>
</organism>
<accession>A0ABD5INN9</accession>
<dbReference type="RefSeq" id="WP_319857936.1">
    <property type="nucleotide sequence ID" value="NZ_JAXABG010000028.1"/>
</dbReference>
<proteinExistence type="predicted"/>
<evidence type="ECO:0008006" key="3">
    <source>
        <dbReference type="Google" id="ProtNLM"/>
    </source>
</evidence>
<dbReference type="Proteomes" id="UP001275057">
    <property type="component" value="Unassembled WGS sequence"/>
</dbReference>
<name>A0ABD5INN9_SERMA</name>
<dbReference type="EMBL" id="JAXABG010000028">
    <property type="protein sequence ID" value="MDX7085635.1"/>
    <property type="molecule type" value="Genomic_DNA"/>
</dbReference>